<gene>
    <name evidence="2" type="ORF">B1757_13530</name>
</gene>
<accession>A0A2I1DIN8</accession>
<organism evidence="2 3">
    <name type="scientific">Acidithiobacillus marinus</name>
    <dbReference type="NCBI Taxonomy" id="187490"/>
    <lineage>
        <taxon>Bacteria</taxon>
        <taxon>Pseudomonadati</taxon>
        <taxon>Pseudomonadota</taxon>
        <taxon>Acidithiobacillia</taxon>
        <taxon>Acidithiobacillales</taxon>
        <taxon>Acidithiobacillaceae</taxon>
        <taxon>Acidithiobacillus</taxon>
    </lineage>
</organism>
<name>A0A2I1DIN8_9PROT</name>
<proteinExistence type="predicted"/>
<keyword evidence="3" id="KW-1185">Reference proteome</keyword>
<comment type="caution">
    <text evidence="2">The sequence shown here is derived from an EMBL/GenBank/DDBJ whole genome shotgun (WGS) entry which is preliminary data.</text>
</comment>
<evidence type="ECO:0000313" key="2">
    <source>
        <dbReference type="EMBL" id="PKY09743.1"/>
    </source>
</evidence>
<protein>
    <recommendedName>
        <fullName evidence="4">Integrase catalytic domain-containing protein</fullName>
    </recommendedName>
</protein>
<dbReference type="EMBL" id="MXAV01000052">
    <property type="protein sequence ID" value="PKY09743.1"/>
    <property type="molecule type" value="Genomic_DNA"/>
</dbReference>
<dbReference type="AlphaFoldDB" id="A0A2I1DIN8"/>
<evidence type="ECO:0008006" key="4">
    <source>
        <dbReference type="Google" id="ProtNLM"/>
    </source>
</evidence>
<evidence type="ECO:0000256" key="1">
    <source>
        <dbReference type="SAM" id="MobiDB-lite"/>
    </source>
</evidence>
<dbReference type="Proteomes" id="UP000234329">
    <property type="component" value="Unassembled WGS sequence"/>
</dbReference>
<evidence type="ECO:0000313" key="3">
    <source>
        <dbReference type="Proteomes" id="UP000234329"/>
    </source>
</evidence>
<dbReference type="InParanoid" id="A0A2I1DIN8"/>
<sequence length="105" mass="11882">MQIAERWILARLHHCQFFTLAELNAAIRSLVLRLNTKPFRKRLGSRAEVFATQPEAGQNPRSRGDRMDAQAPVHQCGGRLRSNYENTLAADGVFTGHCRALTVFF</sequence>
<reference evidence="2 3" key="1">
    <citation type="submission" date="2017-03" db="EMBL/GenBank/DDBJ databases">
        <title>Draft genime sequence of the acidophilic sulfur-oxidizing bacterium Acidithiobacillus sp. SH, isolated from seawater.</title>
        <authorList>
            <person name="Sharmin S."/>
            <person name="Tokuhisa M."/>
            <person name="Kanao T."/>
            <person name="Kamimura K."/>
        </authorList>
    </citation>
    <scope>NUCLEOTIDE SEQUENCE [LARGE SCALE GENOMIC DNA]</scope>
    <source>
        <strain evidence="2 3">SH</strain>
    </source>
</reference>
<feature type="region of interest" description="Disordered" evidence="1">
    <location>
        <begin position="50"/>
        <end position="72"/>
    </location>
</feature>